<dbReference type="EMBL" id="PHWZ01000779">
    <property type="protein sequence ID" value="TEY31757.1"/>
    <property type="molecule type" value="Genomic_DNA"/>
</dbReference>
<evidence type="ECO:0000256" key="3">
    <source>
        <dbReference type="SAM" id="MobiDB-lite"/>
    </source>
</evidence>
<reference evidence="5 6" key="1">
    <citation type="submission" date="2017-11" db="EMBL/GenBank/DDBJ databases">
        <title>Comparative genomics of Botrytis spp.</title>
        <authorList>
            <person name="Valero-Jimenez C.A."/>
            <person name="Tapia P."/>
            <person name="Veloso J."/>
            <person name="Silva-Moreno E."/>
            <person name="Staats M."/>
            <person name="Valdes J.H."/>
            <person name="Van Kan J.A.L."/>
        </authorList>
    </citation>
    <scope>NUCLEOTIDE SEQUENCE [LARGE SCALE GENOMIC DNA]</scope>
    <source>
        <strain evidence="5 6">MUCL2830</strain>
    </source>
</reference>
<evidence type="ECO:0000313" key="5">
    <source>
        <dbReference type="EMBL" id="TEY31757.1"/>
    </source>
</evidence>
<dbReference type="InterPro" id="IPR002139">
    <property type="entry name" value="Ribo/fructo_kinase"/>
</dbReference>
<dbReference type="InterPro" id="IPR029056">
    <property type="entry name" value="Ribokinase-like"/>
</dbReference>
<protein>
    <recommendedName>
        <fullName evidence="4">Carbohydrate kinase PfkB domain-containing protein</fullName>
    </recommendedName>
</protein>
<dbReference type="OrthoDB" id="415590at2759"/>
<feature type="region of interest" description="Disordered" evidence="3">
    <location>
        <begin position="24"/>
        <end position="43"/>
    </location>
</feature>
<sequence>MSPKIITVIGSLNTDLVTLTPRVPTGGETLTATSFSTGPGGKGANQAVACARLSRPNPASAPSHTSDVLVKMIGAVGDDE</sequence>
<dbReference type="AlphaFoldDB" id="A0A4Y8CG58"/>
<feature type="domain" description="Carbohydrate kinase PfkB" evidence="4">
    <location>
        <begin position="6"/>
        <end position="80"/>
    </location>
</feature>
<keyword evidence="6" id="KW-1185">Reference proteome</keyword>
<feature type="compositionally biased region" description="Polar residues" evidence="3">
    <location>
        <begin position="28"/>
        <end position="37"/>
    </location>
</feature>
<dbReference type="GO" id="GO:0006796">
    <property type="term" value="P:phosphate-containing compound metabolic process"/>
    <property type="evidence" value="ECO:0007669"/>
    <property type="project" value="UniProtKB-ARBA"/>
</dbReference>
<dbReference type="Gene3D" id="3.40.1190.20">
    <property type="match status" value="1"/>
</dbReference>
<dbReference type="STRING" id="38488.A0A4Y8CG58"/>
<evidence type="ECO:0000313" key="6">
    <source>
        <dbReference type="Proteomes" id="UP000297299"/>
    </source>
</evidence>
<accession>A0A4Y8CG58</accession>
<dbReference type="Proteomes" id="UP000297299">
    <property type="component" value="Unassembled WGS sequence"/>
</dbReference>
<dbReference type="PANTHER" id="PTHR10584:SF166">
    <property type="entry name" value="RIBOKINASE"/>
    <property type="match status" value="1"/>
</dbReference>
<proteinExistence type="predicted"/>
<evidence type="ECO:0000259" key="4">
    <source>
        <dbReference type="Pfam" id="PF00294"/>
    </source>
</evidence>
<dbReference type="Pfam" id="PF00294">
    <property type="entry name" value="PfkB"/>
    <property type="match status" value="1"/>
</dbReference>
<dbReference type="InterPro" id="IPR011611">
    <property type="entry name" value="PfkB_dom"/>
</dbReference>
<comment type="caution">
    <text evidence="5">The sequence shown here is derived from an EMBL/GenBank/DDBJ whole genome shotgun (WGS) entry which is preliminary data.</text>
</comment>
<evidence type="ECO:0000256" key="2">
    <source>
        <dbReference type="ARBA" id="ARBA00022777"/>
    </source>
</evidence>
<name>A0A4Y8CG58_9HELO</name>
<dbReference type="GO" id="GO:0016301">
    <property type="term" value="F:kinase activity"/>
    <property type="evidence" value="ECO:0007669"/>
    <property type="project" value="UniProtKB-KW"/>
</dbReference>
<dbReference type="PRINTS" id="PR00990">
    <property type="entry name" value="RIBOKINASE"/>
</dbReference>
<gene>
    <name evidence="5" type="ORF">BOTCAL_0783g00050</name>
</gene>
<organism evidence="5 6">
    <name type="scientific">Botryotinia calthae</name>
    <dbReference type="NCBI Taxonomy" id="38488"/>
    <lineage>
        <taxon>Eukaryota</taxon>
        <taxon>Fungi</taxon>
        <taxon>Dikarya</taxon>
        <taxon>Ascomycota</taxon>
        <taxon>Pezizomycotina</taxon>
        <taxon>Leotiomycetes</taxon>
        <taxon>Helotiales</taxon>
        <taxon>Sclerotiniaceae</taxon>
        <taxon>Botryotinia</taxon>
    </lineage>
</organism>
<dbReference type="PANTHER" id="PTHR10584">
    <property type="entry name" value="SUGAR KINASE"/>
    <property type="match status" value="1"/>
</dbReference>
<dbReference type="SUPFAM" id="SSF53613">
    <property type="entry name" value="Ribokinase-like"/>
    <property type="match status" value="1"/>
</dbReference>
<keyword evidence="2" id="KW-0418">Kinase</keyword>
<keyword evidence="1" id="KW-0808">Transferase</keyword>
<evidence type="ECO:0000256" key="1">
    <source>
        <dbReference type="ARBA" id="ARBA00022679"/>
    </source>
</evidence>